<keyword evidence="1" id="KW-0472">Membrane</keyword>
<keyword evidence="1" id="KW-0812">Transmembrane</keyword>
<keyword evidence="1" id="KW-1133">Transmembrane helix</keyword>
<reference evidence="3 4" key="1">
    <citation type="submission" date="2022-09" db="EMBL/GenBank/DDBJ databases">
        <title>Genome sequencing of Flavivirga sp. MEBiC05379.</title>
        <authorList>
            <person name="Oh H.-M."/>
            <person name="Kwon K.K."/>
            <person name="Park M.J."/>
            <person name="Yang S.-H."/>
        </authorList>
    </citation>
    <scope>NUCLEOTIDE SEQUENCE [LARGE SCALE GENOMIC DNA]</scope>
    <source>
        <strain evidence="3 4">MEBiC05379</strain>
    </source>
</reference>
<dbReference type="RefSeq" id="WP_303306712.1">
    <property type="nucleotide sequence ID" value="NZ_JAODOP010000004.1"/>
</dbReference>
<dbReference type="EMBL" id="JAODOP010000004">
    <property type="protein sequence ID" value="MEF3834385.1"/>
    <property type="molecule type" value="Genomic_DNA"/>
</dbReference>
<proteinExistence type="predicted"/>
<evidence type="ECO:0000259" key="2">
    <source>
        <dbReference type="Pfam" id="PF03544"/>
    </source>
</evidence>
<keyword evidence="4" id="KW-1185">Reference proteome</keyword>
<feature type="transmembrane region" description="Helical" evidence="1">
    <location>
        <begin position="34"/>
        <end position="51"/>
    </location>
</feature>
<protein>
    <submittedName>
        <fullName evidence="3">Energy transducer TonB</fullName>
    </submittedName>
</protein>
<evidence type="ECO:0000256" key="1">
    <source>
        <dbReference type="SAM" id="Phobius"/>
    </source>
</evidence>
<evidence type="ECO:0000313" key="3">
    <source>
        <dbReference type="EMBL" id="MEF3834385.1"/>
    </source>
</evidence>
<dbReference type="Pfam" id="PF03544">
    <property type="entry name" value="TonB_C"/>
    <property type="match status" value="1"/>
</dbReference>
<dbReference type="Proteomes" id="UP001337305">
    <property type="component" value="Unassembled WGS sequence"/>
</dbReference>
<dbReference type="Gene3D" id="3.30.1150.10">
    <property type="match status" value="1"/>
</dbReference>
<evidence type="ECO:0000313" key="4">
    <source>
        <dbReference type="Proteomes" id="UP001337305"/>
    </source>
</evidence>
<dbReference type="SUPFAM" id="SSF74653">
    <property type="entry name" value="TolA/TonB C-terminal domain"/>
    <property type="match status" value="1"/>
</dbReference>
<dbReference type="InterPro" id="IPR037682">
    <property type="entry name" value="TonB_C"/>
</dbReference>
<accession>A0ABU7XUL0</accession>
<feature type="domain" description="TonB C-terminal" evidence="2">
    <location>
        <begin position="204"/>
        <end position="263"/>
    </location>
</feature>
<organism evidence="3 4">
    <name type="scientific">Flavivirga spongiicola</name>
    <dbReference type="NCBI Taxonomy" id="421621"/>
    <lineage>
        <taxon>Bacteria</taxon>
        <taxon>Pseudomonadati</taxon>
        <taxon>Bacteroidota</taxon>
        <taxon>Flavobacteriia</taxon>
        <taxon>Flavobacteriales</taxon>
        <taxon>Flavobacteriaceae</taxon>
        <taxon>Flavivirga</taxon>
    </lineage>
</organism>
<comment type="caution">
    <text evidence="3">The sequence shown here is derived from an EMBL/GenBank/DDBJ whole genome shotgun (WGS) entry which is preliminary data.</text>
</comment>
<gene>
    <name evidence="3" type="ORF">N1F79_14705</name>
</gene>
<sequence>MSNQKKTHELIRENEQIVKKSQKHDANLQKNSTLYFQIGLIVCLLAAFGLLEMKFESTIPDEYAIVVPDDPMTISVEKFKVYVEPKAEEKPKPQKKKKLLIKDPIIVDDDHVMKEVLGIDTPEQNTSTETPIDPGLIDPGEEPEEEDVPFAIIEVAPIYPGCEKTKTNEERKQCMSKKITKLVQRKFKGSGIASDHGLSGKQKIYVKFKIDKTGHVTDIQTRSPHPKLGDEAERVINILPKMTPGKQRDKNVSVVYTLPIVFQVE</sequence>
<name>A0ABU7XUL0_9FLAO</name>